<name>X0YZ46_9ZZZZ</name>
<feature type="transmembrane region" description="Helical" evidence="1">
    <location>
        <begin position="342"/>
        <end position="362"/>
    </location>
</feature>
<feature type="transmembrane region" description="Helical" evidence="1">
    <location>
        <begin position="425"/>
        <end position="445"/>
    </location>
</feature>
<keyword evidence="1" id="KW-1133">Transmembrane helix</keyword>
<keyword evidence="1" id="KW-0472">Membrane</keyword>
<feature type="transmembrane region" description="Helical" evidence="1">
    <location>
        <begin position="315"/>
        <end position="336"/>
    </location>
</feature>
<organism evidence="2">
    <name type="scientific">marine sediment metagenome</name>
    <dbReference type="NCBI Taxonomy" id="412755"/>
    <lineage>
        <taxon>unclassified sequences</taxon>
        <taxon>metagenomes</taxon>
        <taxon>ecological metagenomes</taxon>
    </lineage>
</organism>
<dbReference type="AlphaFoldDB" id="X0YZ46"/>
<evidence type="ECO:0000256" key="1">
    <source>
        <dbReference type="SAM" id="Phobius"/>
    </source>
</evidence>
<gene>
    <name evidence="2" type="ORF">S01H4_17483</name>
</gene>
<proteinExistence type="predicted"/>
<feature type="non-terminal residue" evidence="2">
    <location>
        <position position="447"/>
    </location>
</feature>
<keyword evidence="1" id="KW-0812">Transmembrane</keyword>
<protein>
    <recommendedName>
        <fullName evidence="3">Phage tail tape measure protein domain-containing protein</fullName>
    </recommendedName>
</protein>
<sequence>LNKLIWPWWAVGISKQTPAPGMTHDLMTGKQAGGFVPGRGVGDTVPAMLEPGEFVVPKWMMKIGWLSNLIKGTWSRGRRMKLGGTVAPGGGAAIGGTTGQILDILNTFEKWVYTLARGEGKLVVTEFFGNMRQLIESTSMLTSYDDALIKATEDLARQVEESADEFEESLTGGSDALTKWSERLKSVMDNIISLIQTNLSKAIHSLLKNLFGLGDAAESTMSALGVPIGFKAERIRYAAIRPGEPAIKYPGVGADMKSFWKNLLKILSDALSSWVITDIVTPILDWVITDIIKPVGDWIWENVLKGPAQWVWDNVLAPAGNFIIGVFTSLWTGLVAVFGPGLATVIAFVAGLGLAIAVFAHLDDIWEMLKEPLGRLWEALGKLWEAFKPVINLLGEIAWVAIKLAIMALVIGLEILAVAVNAVAWVFKAIGNMIIGIINAVISLINL</sequence>
<accession>X0YZ46</accession>
<evidence type="ECO:0000313" key="2">
    <source>
        <dbReference type="EMBL" id="GAG62074.1"/>
    </source>
</evidence>
<comment type="caution">
    <text evidence="2">The sequence shown here is derived from an EMBL/GenBank/DDBJ whole genome shotgun (WGS) entry which is preliminary data.</text>
</comment>
<dbReference type="EMBL" id="BART01007705">
    <property type="protein sequence ID" value="GAG62074.1"/>
    <property type="molecule type" value="Genomic_DNA"/>
</dbReference>
<reference evidence="2" key="1">
    <citation type="journal article" date="2014" name="Front. Microbiol.">
        <title>High frequency of phylogenetically diverse reductive dehalogenase-homologous genes in deep subseafloor sedimentary metagenomes.</title>
        <authorList>
            <person name="Kawai M."/>
            <person name="Futagami T."/>
            <person name="Toyoda A."/>
            <person name="Takaki Y."/>
            <person name="Nishi S."/>
            <person name="Hori S."/>
            <person name="Arai W."/>
            <person name="Tsubouchi T."/>
            <person name="Morono Y."/>
            <person name="Uchiyama I."/>
            <person name="Ito T."/>
            <person name="Fujiyama A."/>
            <person name="Inagaki F."/>
            <person name="Takami H."/>
        </authorList>
    </citation>
    <scope>NUCLEOTIDE SEQUENCE</scope>
    <source>
        <strain evidence="2">Expedition CK06-06</strain>
    </source>
</reference>
<feature type="transmembrane region" description="Helical" evidence="1">
    <location>
        <begin position="397"/>
        <end position="419"/>
    </location>
</feature>
<evidence type="ECO:0008006" key="3">
    <source>
        <dbReference type="Google" id="ProtNLM"/>
    </source>
</evidence>
<feature type="non-terminal residue" evidence="2">
    <location>
        <position position="1"/>
    </location>
</feature>